<dbReference type="EMBL" id="LBSJ01000014">
    <property type="protein sequence ID" value="KKQ15590.1"/>
    <property type="molecule type" value="Genomic_DNA"/>
</dbReference>
<dbReference type="NCBIfam" id="TIGR01024">
    <property type="entry name" value="rplS_bact"/>
    <property type="match status" value="1"/>
</dbReference>
<evidence type="ECO:0000256" key="3">
    <source>
        <dbReference type="ARBA" id="ARBA00023274"/>
    </source>
</evidence>
<evidence type="ECO:0000313" key="5">
    <source>
        <dbReference type="EMBL" id="KKQ15590.1"/>
    </source>
</evidence>
<dbReference type="AlphaFoldDB" id="A0A0G0FP58"/>
<comment type="function">
    <text evidence="4">This protein is located at the 30S-50S ribosomal subunit interface and may play a role in the structure and function of the aminoacyl-tRNA binding site.</text>
</comment>
<protein>
    <recommendedName>
        <fullName evidence="4">50S ribosomal protein L19</fullName>
    </recommendedName>
</protein>
<dbReference type="PANTHER" id="PTHR15680:SF9">
    <property type="entry name" value="LARGE RIBOSOMAL SUBUNIT PROTEIN BL19M"/>
    <property type="match status" value="1"/>
</dbReference>
<evidence type="ECO:0000256" key="2">
    <source>
        <dbReference type="ARBA" id="ARBA00022980"/>
    </source>
</evidence>
<evidence type="ECO:0000256" key="4">
    <source>
        <dbReference type="RuleBase" id="RU000559"/>
    </source>
</evidence>
<reference evidence="5 6" key="1">
    <citation type="journal article" date="2015" name="Nature">
        <title>rRNA introns, odd ribosomes, and small enigmatic genomes across a large radiation of phyla.</title>
        <authorList>
            <person name="Brown C.T."/>
            <person name="Hug L.A."/>
            <person name="Thomas B.C."/>
            <person name="Sharon I."/>
            <person name="Castelle C.J."/>
            <person name="Singh A."/>
            <person name="Wilkins M.J."/>
            <person name="Williams K.H."/>
            <person name="Banfield J.F."/>
        </authorList>
    </citation>
    <scope>NUCLEOTIDE SEQUENCE [LARGE SCALE GENOMIC DNA]</scope>
</reference>
<evidence type="ECO:0000256" key="1">
    <source>
        <dbReference type="ARBA" id="ARBA00005781"/>
    </source>
</evidence>
<comment type="caution">
    <text evidence="5">The sequence shown here is derived from an EMBL/GenBank/DDBJ whole genome shotgun (WGS) entry which is preliminary data.</text>
</comment>
<accession>A0A0G0FP58</accession>
<evidence type="ECO:0000313" key="6">
    <source>
        <dbReference type="Proteomes" id="UP000034448"/>
    </source>
</evidence>
<sequence>MLNTSFKDTQLNIGQTLRVKYNIVEGGKTRVQTFEGVLIAIRGRGENRTITVRRIGDRNVGVERIWPINSRSLVEVSVVKSPKKVRRSKLYFLRNISGKMSSYI</sequence>
<dbReference type="Proteomes" id="UP000034448">
    <property type="component" value="Unassembled WGS sequence"/>
</dbReference>
<dbReference type="PANTHER" id="PTHR15680">
    <property type="entry name" value="RIBOSOMAL PROTEIN L19"/>
    <property type="match status" value="1"/>
</dbReference>
<dbReference type="PRINTS" id="PR00061">
    <property type="entry name" value="RIBOSOMALL19"/>
</dbReference>
<dbReference type="InterPro" id="IPR008991">
    <property type="entry name" value="Translation_prot_SH3-like_sf"/>
</dbReference>
<name>A0A0G0FP58_9BACT</name>
<keyword evidence="2 5" id="KW-0689">Ribosomal protein</keyword>
<comment type="similarity">
    <text evidence="1 4">Belongs to the bacterial ribosomal protein bL19 family.</text>
</comment>
<gene>
    <name evidence="5" type="ORF">US28_C0014G0033</name>
</gene>
<dbReference type="Pfam" id="PF01245">
    <property type="entry name" value="Ribosomal_L19"/>
    <property type="match status" value="1"/>
</dbReference>
<keyword evidence="3 4" id="KW-0687">Ribonucleoprotein</keyword>
<dbReference type="InterPro" id="IPR001857">
    <property type="entry name" value="Ribosomal_bL19"/>
</dbReference>
<dbReference type="GO" id="GO:0003735">
    <property type="term" value="F:structural constituent of ribosome"/>
    <property type="evidence" value="ECO:0007669"/>
    <property type="project" value="InterPro"/>
</dbReference>
<dbReference type="GO" id="GO:0022625">
    <property type="term" value="C:cytosolic large ribosomal subunit"/>
    <property type="evidence" value="ECO:0007669"/>
    <property type="project" value="TreeGrafter"/>
</dbReference>
<dbReference type="InterPro" id="IPR038657">
    <property type="entry name" value="Ribosomal_bL19_sf"/>
</dbReference>
<organism evidence="5 6">
    <name type="scientific">Candidatus Daviesbacteria bacterium GW2011_GWA1_36_8</name>
    <dbReference type="NCBI Taxonomy" id="1618417"/>
    <lineage>
        <taxon>Bacteria</taxon>
        <taxon>Candidatus Daviesiibacteriota</taxon>
    </lineage>
</organism>
<dbReference type="Gene3D" id="2.30.30.790">
    <property type="match status" value="1"/>
</dbReference>
<dbReference type="SUPFAM" id="SSF50104">
    <property type="entry name" value="Translation proteins SH3-like domain"/>
    <property type="match status" value="1"/>
</dbReference>
<dbReference type="GO" id="GO:0006412">
    <property type="term" value="P:translation"/>
    <property type="evidence" value="ECO:0007669"/>
    <property type="project" value="InterPro"/>
</dbReference>
<proteinExistence type="inferred from homology"/>